<feature type="compositionally biased region" description="Polar residues" evidence="2">
    <location>
        <begin position="13"/>
        <end position="39"/>
    </location>
</feature>
<reference evidence="3 4" key="1">
    <citation type="submission" date="2024-06" db="EMBL/GenBank/DDBJ databases">
        <title>A chromosome level genome sequence of Diviner's sage (Salvia divinorum).</title>
        <authorList>
            <person name="Ford S.A."/>
            <person name="Ro D.-K."/>
            <person name="Ness R.W."/>
            <person name="Phillips M.A."/>
        </authorList>
    </citation>
    <scope>NUCLEOTIDE SEQUENCE [LARGE SCALE GENOMIC DNA]</scope>
    <source>
        <strain evidence="3">SAF-2024a</strain>
        <tissue evidence="3">Leaf</tissue>
    </source>
</reference>
<evidence type="ECO:0000256" key="2">
    <source>
        <dbReference type="SAM" id="MobiDB-lite"/>
    </source>
</evidence>
<gene>
    <name evidence="3" type="ORF">AAHA92_12694</name>
</gene>
<keyword evidence="4" id="KW-1185">Reference proteome</keyword>
<dbReference type="Proteomes" id="UP001567538">
    <property type="component" value="Unassembled WGS sequence"/>
</dbReference>
<accession>A0ABD1HLZ8</accession>
<protein>
    <submittedName>
        <fullName evidence="3">Kinesin-like protein KIN-7C, mitochondrial isoform X2</fullName>
    </submittedName>
</protein>
<evidence type="ECO:0000256" key="1">
    <source>
        <dbReference type="SAM" id="Coils"/>
    </source>
</evidence>
<comment type="caution">
    <text evidence="3">The sequence shown here is derived from an EMBL/GenBank/DDBJ whole genome shotgun (WGS) entry which is preliminary data.</text>
</comment>
<evidence type="ECO:0000313" key="4">
    <source>
        <dbReference type="Proteomes" id="UP001567538"/>
    </source>
</evidence>
<dbReference type="EMBL" id="JBEAFC010000005">
    <property type="protein sequence ID" value="KAL1557172.1"/>
    <property type="molecule type" value="Genomic_DNA"/>
</dbReference>
<feature type="region of interest" description="Disordered" evidence="2">
    <location>
        <begin position="188"/>
        <end position="207"/>
    </location>
</feature>
<evidence type="ECO:0000313" key="3">
    <source>
        <dbReference type="EMBL" id="KAL1557172.1"/>
    </source>
</evidence>
<sequence>MKATEIQETITLLSQQPDSLMSNKDSSADSSTTRDNSYGDSFDINNGRGYDLNSCDEISLDKNTPTSFGSLNRYIFNHENCKECICGAFTKSQLLAQAAEIESLKQDKVRLVEEKNGLEIHCQKQTEEASYTKELAAAAAVELRNLAEEVTMLSYQNAKLTADLVAGTDTRCKPNFCQKYAPVDMRQNVVSGSQSDPRSRNKQESEIAEDACSFDELKVHYQSERRKFRHLDGLNMRSMVSGHYFGMLPQKFLGTH</sequence>
<dbReference type="AlphaFoldDB" id="A0ABD1HLZ8"/>
<keyword evidence="1" id="KW-0175">Coiled coil</keyword>
<feature type="region of interest" description="Disordered" evidence="2">
    <location>
        <begin position="13"/>
        <end position="40"/>
    </location>
</feature>
<organism evidence="3 4">
    <name type="scientific">Salvia divinorum</name>
    <name type="common">Maria pastora</name>
    <name type="synonym">Diviner's sage</name>
    <dbReference type="NCBI Taxonomy" id="28513"/>
    <lineage>
        <taxon>Eukaryota</taxon>
        <taxon>Viridiplantae</taxon>
        <taxon>Streptophyta</taxon>
        <taxon>Embryophyta</taxon>
        <taxon>Tracheophyta</taxon>
        <taxon>Spermatophyta</taxon>
        <taxon>Magnoliopsida</taxon>
        <taxon>eudicotyledons</taxon>
        <taxon>Gunneridae</taxon>
        <taxon>Pentapetalae</taxon>
        <taxon>asterids</taxon>
        <taxon>lamiids</taxon>
        <taxon>Lamiales</taxon>
        <taxon>Lamiaceae</taxon>
        <taxon>Nepetoideae</taxon>
        <taxon>Mentheae</taxon>
        <taxon>Salviinae</taxon>
        <taxon>Salvia</taxon>
        <taxon>Salvia subgen. Calosphace</taxon>
    </lineage>
</organism>
<proteinExistence type="predicted"/>
<name>A0ABD1HLZ8_SALDI</name>
<feature type="coiled-coil region" evidence="1">
    <location>
        <begin position="94"/>
        <end position="121"/>
    </location>
</feature>